<evidence type="ECO:0000256" key="1">
    <source>
        <dbReference type="ARBA" id="ARBA00004370"/>
    </source>
</evidence>
<keyword evidence="4" id="KW-0677">Repeat</keyword>
<dbReference type="InterPro" id="IPR003961">
    <property type="entry name" value="FN3_dom"/>
</dbReference>
<comment type="caution">
    <text evidence="8">The sequence shown here is derived from an EMBL/GenBank/DDBJ whole genome shotgun (WGS) entry which is preliminary data.</text>
</comment>
<evidence type="ECO:0000313" key="8">
    <source>
        <dbReference type="EMBL" id="CAB4017485.1"/>
    </source>
</evidence>
<dbReference type="InterPro" id="IPR050713">
    <property type="entry name" value="RTP_Phos/Ushers"/>
</dbReference>
<keyword evidence="5" id="KW-1133">Transmembrane helix</keyword>
<dbReference type="AlphaFoldDB" id="A0A7D9ESU0"/>
<dbReference type="InterPro" id="IPR013783">
    <property type="entry name" value="Ig-like_fold"/>
</dbReference>
<organism evidence="8 9">
    <name type="scientific">Paramuricea clavata</name>
    <name type="common">Red gorgonian</name>
    <name type="synonym">Violescent sea-whip</name>
    <dbReference type="NCBI Taxonomy" id="317549"/>
    <lineage>
        <taxon>Eukaryota</taxon>
        <taxon>Metazoa</taxon>
        <taxon>Cnidaria</taxon>
        <taxon>Anthozoa</taxon>
        <taxon>Octocorallia</taxon>
        <taxon>Malacalcyonacea</taxon>
        <taxon>Plexauridae</taxon>
        <taxon>Paramuricea</taxon>
    </lineage>
</organism>
<dbReference type="PANTHER" id="PTHR46957">
    <property type="entry name" value="CYTOKINE RECEPTOR"/>
    <property type="match status" value="1"/>
</dbReference>
<dbReference type="Proteomes" id="UP001152795">
    <property type="component" value="Unassembled WGS sequence"/>
</dbReference>
<dbReference type="Gene3D" id="2.60.40.10">
    <property type="entry name" value="Immunoglobulins"/>
    <property type="match status" value="5"/>
</dbReference>
<evidence type="ECO:0000313" key="9">
    <source>
        <dbReference type="Proteomes" id="UP001152795"/>
    </source>
</evidence>
<evidence type="ECO:0000256" key="6">
    <source>
        <dbReference type="ARBA" id="ARBA00023136"/>
    </source>
</evidence>
<dbReference type="SMART" id="SM00060">
    <property type="entry name" value="FN3"/>
    <property type="match status" value="5"/>
</dbReference>
<dbReference type="PRINTS" id="PR00014">
    <property type="entry name" value="FNTYPEIII"/>
</dbReference>
<dbReference type="PROSITE" id="PS50853">
    <property type="entry name" value="FN3"/>
    <property type="match status" value="5"/>
</dbReference>
<dbReference type="OrthoDB" id="5988169at2759"/>
<evidence type="ECO:0000256" key="7">
    <source>
        <dbReference type="ARBA" id="ARBA00023157"/>
    </source>
</evidence>
<evidence type="ECO:0000256" key="3">
    <source>
        <dbReference type="ARBA" id="ARBA00022729"/>
    </source>
</evidence>
<evidence type="ECO:0000256" key="2">
    <source>
        <dbReference type="ARBA" id="ARBA00022692"/>
    </source>
</evidence>
<evidence type="ECO:0000256" key="4">
    <source>
        <dbReference type="ARBA" id="ARBA00022737"/>
    </source>
</evidence>
<dbReference type="CDD" id="cd12087">
    <property type="entry name" value="TM_EGFR-like"/>
    <property type="match status" value="1"/>
</dbReference>
<gene>
    <name evidence="8" type="ORF">PACLA_8A041593</name>
</gene>
<dbReference type="PANTHER" id="PTHR46957:SF3">
    <property type="entry name" value="CYTOKINE RECEPTOR"/>
    <property type="match status" value="1"/>
</dbReference>
<accession>A0A7D9ESU0</accession>
<dbReference type="InterPro" id="IPR036116">
    <property type="entry name" value="FN3_sf"/>
</dbReference>
<keyword evidence="3" id="KW-0732">Signal</keyword>
<dbReference type="SUPFAM" id="SSF49265">
    <property type="entry name" value="Fibronectin type III"/>
    <property type="match status" value="3"/>
</dbReference>
<name>A0A7D9ESU0_PARCT</name>
<protein>
    <submittedName>
        <fullName evidence="8">Tyrosine- phosphatase Lar isoform X3</fullName>
    </submittedName>
</protein>
<proteinExistence type="predicted"/>
<dbReference type="Pfam" id="PF00041">
    <property type="entry name" value="fn3"/>
    <property type="match status" value="5"/>
</dbReference>
<reference evidence="8" key="1">
    <citation type="submission" date="2020-04" db="EMBL/GenBank/DDBJ databases">
        <authorList>
            <person name="Alioto T."/>
            <person name="Alioto T."/>
            <person name="Gomez Garrido J."/>
        </authorList>
    </citation>
    <scope>NUCLEOTIDE SEQUENCE</scope>
    <source>
        <strain evidence="8">A484AB</strain>
    </source>
</reference>
<dbReference type="CDD" id="cd00063">
    <property type="entry name" value="FN3"/>
    <property type="match status" value="5"/>
</dbReference>
<evidence type="ECO:0000256" key="5">
    <source>
        <dbReference type="ARBA" id="ARBA00022989"/>
    </source>
</evidence>
<feature type="non-terminal residue" evidence="8">
    <location>
        <position position="753"/>
    </location>
</feature>
<keyword evidence="7" id="KW-1015">Disulfide bond</keyword>
<dbReference type="FunFam" id="2.60.40.10:FF:000093">
    <property type="entry name" value="Down syndrome cell adhesion molecule, isoform B"/>
    <property type="match status" value="1"/>
</dbReference>
<keyword evidence="9" id="KW-1185">Reference proteome</keyword>
<sequence length="753" mass="83864">PPNEPLNLKIREITSTSLQILWHSGFNGYSPITSYKLEIRRNSARDWSTVSKHINSENYTVDNLKPYTVYHLRVFAENKIGWSRPSESVWNRTGEDSPSSPTGLQCQTINSSTIFLTWNKPSLPNGKLRKYNIQYSNQSNHADVSTASMTRYIRGLQPFTWYTFRIQAASGGNPVLLWGNYSSYVSCRSGQAAPIDAPRNLVVTASGPHSISARWQKIPIGSENGIVIGYYLQYKTPWDVNYTRIFIAGNDTLQYNITGLFPWTNYTVQIAAITVALGPWTLLRASETDESVPSRQPSNVVVKAITSNSLSVRWNPPPLENQNGEIRGYMVLYGVADTTGVSWNLTTNDTSVELSGLMIFTSYMVRVRAFTDVGFGPYSDEVVNKTLESYPSSVIGLTYNITKTSVIVTWQPPQTPNGIITSYTTYLNTTTVRIFRRPGTNITMYNVTSQSRENTTRATQVVLTGFYGNVTYSLCVAARTSVGYGPCSHNLVFKTNFTKKVISEERDFTSSIIDDHLPLIAGGAAILFVLLIAIFVCCFIRRRQRKKDEKETKQTFNFQRNTFPMRSVDDGESSYASRGSKPIYAYSVDSSSIHSQTNPNNAYAVPEGSDGSPLVRLRNNSLALGSDASSYDVPYSSVAEIGVDPTTPHSTGETPRHFANALFTERELEDTRGETESLDSHAVFNPIYEPNYPQVPHPENVQGGVEDFPEVEGPIGVHSYEVLFLPPPPPEYSDFGDDTDELPHAYTNAVTDF</sequence>
<comment type="subcellular location">
    <subcellularLocation>
        <location evidence="1">Membrane</location>
    </subcellularLocation>
</comment>
<keyword evidence="2" id="KW-0812">Transmembrane</keyword>
<keyword evidence="6" id="KW-0472">Membrane</keyword>
<dbReference type="GO" id="GO:0016020">
    <property type="term" value="C:membrane"/>
    <property type="evidence" value="ECO:0007669"/>
    <property type="project" value="UniProtKB-SubCell"/>
</dbReference>
<dbReference type="EMBL" id="CACRXK020009566">
    <property type="protein sequence ID" value="CAB4017485.1"/>
    <property type="molecule type" value="Genomic_DNA"/>
</dbReference>